<dbReference type="Gene3D" id="2.30.170.40">
    <property type="entry name" value="Ribosomal protein L28/L24"/>
    <property type="match status" value="1"/>
</dbReference>
<dbReference type="SUPFAM" id="SSF143800">
    <property type="entry name" value="L28p-like"/>
    <property type="match status" value="1"/>
</dbReference>
<dbReference type="InterPro" id="IPR034704">
    <property type="entry name" value="Ribosomal_bL28/bL31-like_sf"/>
</dbReference>
<evidence type="ECO:0000256" key="2">
    <source>
        <dbReference type="ARBA" id="ARBA00022980"/>
    </source>
</evidence>
<proteinExistence type="inferred from homology"/>
<dbReference type="PANTHER" id="PTHR39080:SF1">
    <property type="entry name" value="LARGE RIBOSOMAL SUBUNIT PROTEIN BL28A"/>
    <property type="match status" value="1"/>
</dbReference>
<dbReference type="GO" id="GO:1990904">
    <property type="term" value="C:ribonucleoprotein complex"/>
    <property type="evidence" value="ECO:0007669"/>
    <property type="project" value="UniProtKB-KW"/>
</dbReference>
<comment type="caution">
    <text evidence="4">The sequence shown here is derived from an EMBL/GenBank/DDBJ whole genome shotgun (WGS) entry which is preliminary data.</text>
</comment>
<dbReference type="GO" id="GO:0005840">
    <property type="term" value="C:ribosome"/>
    <property type="evidence" value="ECO:0007669"/>
    <property type="project" value="UniProtKB-KW"/>
</dbReference>
<reference evidence="4" key="1">
    <citation type="submission" date="2019-08" db="EMBL/GenBank/DDBJ databases">
        <authorList>
            <person name="Kucharzyk K."/>
            <person name="Murdoch R.W."/>
            <person name="Higgins S."/>
            <person name="Loffler F."/>
        </authorList>
    </citation>
    <scope>NUCLEOTIDE SEQUENCE</scope>
</reference>
<dbReference type="GO" id="GO:0006412">
    <property type="term" value="P:translation"/>
    <property type="evidence" value="ECO:0007669"/>
    <property type="project" value="InterPro"/>
</dbReference>
<dbReference type="HAMAP" id="MF_00373">
    <property type="entry name" value="Ribosomal_bL28"/>
    <property type="match status" value="1"/>
</dbReference>
<dbReference type="Pfam" id="PF00830">
    <property type="entry name" value="Ribosomal_L28"/>
    <property type="match status" value="1"/>
</dbReference>
<evidence type="ECO:0000256" key="3">
    <source>
        <dbReference type="ARBA" id="ARBA00023274"/>
    </source>
</evidence>
<dbReference type="InterPro" id="IPR001383">
    <property type="entry name" value="Ribosomal_bL28_bact-type"/>
</dbReference>
<keyword evidence="2 4" id="KW-0689">Ribosomal protein</keyword>
<dbReference type="AlphaFoldDB" id="A0A644ZZU8"/>
<name>A0A644ZZU8_9ZZZZ</name>
<evidence type="ECO:0000256" key="1">
    <source>
        <dbReference type="ARBA" id="ARBA00008760"/>
    </source>
</evidence>
<keyword evidence="3" id="KW-0687">Ribonucleoprotein</keyword>
<gene>
    <name evidence="4" type="primary">rpmB_17</name>
    <name evidence="4" type="ORF">SDC9_92672</name>
</gene>
<organism evidence="4">
    <name type="scientific">bioreactor metagenome</name>
    <dbReference type="NCBI Taxonomy" id="1076179"/>
    <lineage>
        <taxon>unclassified sequences</taxon>
        <taxon>metagenomes</taxon>
        <taxon>ecological metagenomes</taxon>
    </lineage>
</organism>
<accession>A0A644ZZU8</accession>
<evidence type="ECO:0000313" key="4">
    <source>
        <dbReference type="EMBL" id="MPM45978.1"/>
    </source>
</evidence>
<dbReference type="NCBIfam" id="TIGR00009">
    <property type="entry name" value="L28"/>
    <property type="match status" value="1"/>
</dbReference>
<sequence length="61" mass="6808">MAKCDSCGKTTTFGHNRSFSLRATNRSFKPNLQKVTVVEEGRKVQKVLCAKCIRTMAKSSK</sequence>
<dbReference type="GO" id="GO:0003735">
    <property type="term" value="F:structural constituent of ribosome"/>
    <property type="evidence" value="ECO:0007669"/>
    <property type="project" value="InterPro"/>
</dbReference>
<protein>
    <submittedName>
        <fullName evidence="4">50S ribosomal protein L28</fullName>
    </submittedName>
</protein>
<comment type="similarity">
    <text evidence="1">Belongs to the bacterial ribosomal protein bL28 family.</text>
</comment>
<dbReference type="InterPro" id="IPR026569">
    <property type="entry name" value="Ribosomal_bL28"/>
</dbReference>
<dbReference type="InterPro" id="IPR037147">
    <property type="entry name" value="Ribosomal_bL28_sf"/>
</dbReference>
<dbReference type="EMBL" id="VSSQ01011093">
    <property type="protein sequence ID" value="MPM45978.1"/>
    <property type="molecule type" value="Genomic_DNA"/>
</dbReference>
<dbReference type="InterPro" id="IPR050096">
    <property type="entry name" value="Bacterial_rp_bL28"/>
</dbReference>
<dbReference type="PANTHER" id="PTHR39080">
    <property type="entry name" value="50S RIBOSOMAL PROTEIN L28"/>
    <property type="match status" value="1"/>
</dbReference>